<dbReference type="EMBL" id="JBHSCN010000002">
    <property type="protein sequence ID" value="MFC4241850.1"/>
    <property type="molecule type" value="Genomic_DNA"/>
</dbReference>
<evidence type="ECO:0000313" key="2">
    <source>
        <dbReference type="EMBL" id="MFC4241850.1"/>
    </source>
</evidence>
<gene>
    <name evidence="2" type="ORF">ACFOYW_00575</name>
</gene>
<reference evidence="3" key="1">
    <citation type="journal article" date="2019" name="Int. J. Syst. Evol. Microbiol.">
        <title>The Global Catalogue of Microorganisms (GCM) 10K type strain sequencing project: providing services to taxonomists for standard genome sequencing and annotation.</title>
        <authorList>
            <consortium name="The Broad Institute Genomics Platform"/>
            <consortium name="The Broad Institute Genome Sequencing Center for Infectious Disease"/>
            <person name="Wu L."/>
            <person name="Ma J."/>
        </authorList>
    </citation>
    <scope>NUCLEOTIDE SEQUENCE [LARGE SCALE GENOMIC DNA]</scope>
    <source>
        <strain evidence="3">CGMCC 1.10363</strain>
    </source>
</reference>
<keyword evidence="3" id="KW-1185">Reference proteome</keyword>
<accession>A0ABV8Q3C7</accession>
<evidence type="ECO:0000313" key="3">
    <source>
        <dbReference type="Proteomes" id="UP001595900"/>
    </source>
</evidence>
<organism evidence="2 3">
    <name type="scientific">Gryllotalpicola reticulitermitis</name>
    <dbReference type="NCBI Taxonomy" id="1184153"/>
    <lineage>
        <taxon>Bacteria</taxon>
        <taxon>Bacillati</taxon>
        <taxon>Actinomycetota</taxon>
        <taxon>Actinomycetes</taxon>
        <taxon>Micrococcales</taxon>
        <taxon>Microbacteriaceae</taxon>
        <taxon>Gryllotalpicola</taxon>
    </lineage>
</organism>
<evidence type="ECO:0008006" key="4">
    <source>
        <dbReference type="Google" id="ProtNLM"/>
    </source>
</evidence>
<comment type="caution">
    <text evidence="2">The sequence shown here is derived from an EMBL/GenBank/DDBJ whole genome shotgun (WGS) entry which is preliminary data.</text>
</comment>
<feature type="region of interest" description="Disordered" evidence="1">
    <location>
        <begin position="39"/>
        <end position="62"/>
    </location>
</feature>
<proteinExistence type="predicted"/>
<evidence type="ECO:0000256" key="1">
    <source>
        <dbReference type="SAM" id="MobiDB-lite"/>
    </source>
</evidence>
<name>A0ABV8Q3C7_9MICO</name>
<dbReference type="Proteomes" id="UP001595900">
    <property type="component" value="Unassembled WGS sequence"/>
</dbReference>
<protein>
    <recommendedName>
        <fullName evidence="4">FXSXX-COOH protein</fullName>
    </recommendedName>
</protein>
<dbReference type="RefSeq" id="WP_390226603.1">
    <property type="nucleotide sequence ID" value="NZ_JBHSCN010000002.1"/>
</dbReference>
<sequence>MNAEPATPDNQDQLITPSAITLPPTRSLDFTHIIEAAGASRRRRAVHGASDADPLASSLTTA</sequence>